<dbReference type="InterPro" id="IPR000907">
    <property type="entry name" value="LipOase"/>
</dbReference>
<dbReference type="Pfam" id="PF00305">
    <property type="entry name" value="Lipoxygenase"/>
    <property type="match status" value="1"/>
</dbReference>
<dbReference type="InterPro" id="IPR036226">
    <property type="entry name" value="LipOase_C_sf"/>
</dbReference>
<evidence type="ECO:0000256" key="3">
    <source>
        <dbReference type="ARBA" id="ARBA00023002"/>
    </source>
</evidence>
<dbReference type="PROSITE" id="PS50095">
    <property type="entry name" value="PLAT"/>
    <property type="match status" value="1"/>
</dbReference>
<feature type="compositionally biased region" description="Basic and acidic residues" evidence="6">
    <location>
        <begin position="886"/>
        <end position="900"/>
    </location>
</feature>
<dbReference type="Proteomes" id="UP001208570">
    <property type="component" value="Unassembled WGS sequence"/>
</dbReference>
<dbReference type="Gene3D" id="2.40.180.10">
    <property type="entry name" value="Catalase core domain"/>
    <property type="match status" value="1"/>
</dbReference>
<dbReference type="GO" id="GO:0046872">
    <property type="term" value="F:metal ion binding"/>
    <property type="evidence" value="ECO:0007669"/>
    <property type="project" value="UniProtKB-KW"/>
</dbReference>
<evidence type="ECO:0000256" key="1">
    <source>
        <dbReference type="ARBA" id="ARBA00022723"/>
    </source>
</evidence>
<evidence type="ECO:0000313" key="10">
    <source>
        <dbReference type="Proteomes" id="UP001208570"/>
    </source>
</evidence>
<dbReference type="AlphaFoldDB" id="A0AAD9IXK3"/>
<protein>
    <recommendedName>
        <fullName evidence="11">Lipoxygenase</fullName>
    </recommendedName>
</protein>
<evidence type="ECO:0000313" key="9">
    <source>
        <dbReference type="EMBL" id="KAK2142812.1"/>
    </source>
</evidence>
<feature type="region of interest" description="Disordered" evidence="6">
    <location>
        <begin position="81"/>
        <end position="137"/>
    </location>
</feature>
<feature type="domain" description="PLAT" evidence="7">
    <location>
        <begin position="561"/>
        <end position="682"/>
    </location>
</feature>
<evidence type="ECO:0000256" key="2">
    <source>
        <dbReference type="ARBA" id="ARBA00022964"/>
    </source>
</evidence>
<dbReference type="InterPro" id="IPR036392">
    <property type="entry name" value="PLAT/LH2_dom_sf"/>
</dbReference>
<dbReference type="SUPFAM" id="SSF48484">
    <property type="entry name" value="Lipoxigenase"/>
    <property type="match status" value="1"/>
</dbReference>
<feature type="region of interest" description="Disordered" evidence="6">
    <location>
        <begin position="875"/>
        <end position="900"/>
    </location>
</feature>
<feature type="domain" description="Lipoxygenase" evidence="8">
    <location>
        <begin position="683"/>
        <end position="1276"/>
    </location>
</feature>
<keyword evidence="10" id="KW-1185">Reference proteome</keyword>
<name>A0AAD9IXK3_9ANNE</name>
<comment type="caution">
    <text evidence="9">The sequence shown here is derived from an EMBL/GenBank/DDBJ whole genome shotgun (WGS) entry which is preliminary data.</text>
</comment>
<dbReference type="EMBL" id="JAODUP010000910">
    <property type="protein sequence ID" value="KAK2142812.1"/>
    <property type="molecule type" value="Genomic_DNA"/>
</dbReference>
<keyword evidence="2" id="KW-0223">Dioxygenase</keyword>
<accession>A0AAD9IXK3</accession>
<reference evidence="9" key="1">
    <citation type="journal article" date="2023" name="Mol. Biol. Evol.">
        <title>Third-Generation Sequencing Reveals the Adaptive Role of the Epigenome in Three Deep-Sea Polychaetes.</title>
        <authorList>
            <person name="Perez M."/>
            <person name="Aroh O."/>
            <person name="Sun Y."/>
            <person name="Lan Y."/>
            <person name="Juniper S.K."/>
            <person name="Young C.R."/>
            <person name="Angers B."/>
            <person name="Qian P.Y."/>
        </authorList>
    </citation>
    <scope>NUCLEOTIDE SEQUENCE</scope>
    <source>
        <strain evidence="9">P08H-3</strain>
    </source>
</reference>
<dbReference type="SUPFAM" id="SSF56634">
    <property type="entry name" value="Heme-dependent catalase-like"/>
    <property type="match status" value="1"/>
</dbReference>
<dbReference type="GO" id="GO:0020037">
    <property type="term" value="F:heme binding"/>
    <property type="evidence" value="ECO:0007669"/>
    <property type="project" value="InterPro"/>
</dbReference>
<evidence type="ECO:0000256" key="5">
    <source>
        <dbReference type="PROSITE-ProRule" id="PRU00152"/>
    </source>
</evidence>
<keyword evidence="4" id="KW-0443">Lipid metabolism</keyword>
<sequence>MFSPIFHNELENNFRKCDPWSSESLVINDHSGLKNKVKVVREDVIGDVKDSSRSYGNIVRSLASDITDSQQSVDDSNILPELDQGAADEGNFPGCDSHQLDGWGKASGLEEQDPSDIQVDNNDNTSRRSPDTLGDDDAACSLIYEDPYRIPTKMEIHDAITTKSRRYITNVNKELYSNDNSQVPRDTAWDNLAYEILESELGEDTMLTRLEKQMKLFQEGVKKGGIFQSIPLAFHNWKIKSMFEKRAKDAISRGKHQSEVGALGYVVILKNNRIPETDFFVPKRMFEIRAKHSSFPAYKDDQKAAWRSLSLKFQDHDYESPFDLVLQTGRTSPFFNVQSLEDFYNSYNKGPTTLKKYLCSLPVYLETVIEGVRRGIGSYISVHYYSHVTYNFKAKDGRRRLARFRVVAPDGPGDRGRLRPEDQKQLWLLDDDKDKESRSYLAGEWRNRVEDGGVTYVLQIQIREWQSGDTYSLYNPSRAWDDQDTPWLDMATIRLLSVLTDDEVNITSYSVGNRPEHTLDFPEATSTSDFNVVPYVYTEMYKTCFNILPREPTALIPGGGVEYLIHFVTSDHQKAGIDSGTGSECDVYIRLMGSDDRTPFVRLDRKKNDFARRSRTTFSVHQKYIGDVQCVKIYKVKKGEDSDWLLDYVIVSTTYNNNCYLLPCCRWFTDQIPQHQLRNGTATLLDKEPNYYMRRQRQAEVTDRQRIFRWYDQTLDQRYAGLPGYNEANDDINKIPLDLKSDHSQKLLNEWTTLLRDKDNFYKRLRHNMSPRSSRDKAVEEACKKEVVDVVPKSEERNILQYIMNHWSDDGEFGRQMLNGLLPQKIRQVKEIPSTFPVTDDMVDDLLEGTSIEKELQAGRLYMASYPELEKFAVDEDLETTSETGSSKEEHDRKDKQSKDGQKYLCAPMVLFRVKGGSLWPLAIQLTTKPAANPVIYTPRDNAGQYSNWQVAKLWVRVAESNLHHFIRIFNVHLLLEPVAMAIARNLPAVHPVNKLLYPYIQDLMTVNTIYRKSVLPEDGLLAEVMALGSNGVDFLTQQTAEFRSFSSLNPNEIFAENGTLDRKHLTSYYYRDDCLALWDAIRDFVIDIVCLHYDDDVCVEGDIELESLLRDLHRNGFHGGVDLPKRFSSTEELVLFCSTVIYQATVQYTAFSRGMIDAYGFCLNAPPCLMRSPPLVQETDGYTAEYIHSLLPPGDLYESYIDALLIMTYGFKEPKLTLGQYPEGVFTEEKAIIALKSFQKQLSEISSQISQRHSDLSDCNYDYISPENIPVGIRA</sequence>
<dbReference type="Gene3D" id="3.10.450.60">
    <property type="match status" value="1"/>
</dbReference>
<gene>
    <name evidence="9" type="ORF">LSH36_910g00048</name>
</gene>
<evidence type="ECO:0000256" key="4">
    <source>
        <dbReference type="ARBA" id="ARBA00023098"/>
    </source>
</evidence>
<keyword evidence="3" id="KW-0560">Oxidoreductase</keyword>
<proteinExistence type="predicted"/>
<dbReference type="GO" id="GO:0016702">
    <property type="term" value="F:oxidoreductase activity, acting on single donors with incorporation of molecular oxygen, incorporation of two atoms of oxygen"/>
    <property type="evidence" value="ECO:0007669"/>
    <property type="project" value="InterPro"/>
</dbReference>
<comment type="caution">
    <text evidence="5">Lacks conserved residue(s) required for the propagation of feature annotation.</text>
</comment>
<dbReference type="GO" id="GO:0034440">
    <property type="term" value="P:lipid oxidation"/>
    <property type="evidence" value="ECO:0007669"/>
    <property type="project" value="InterPro"/>
</dbReference>
<keyword evidence="1" id="KW-0479">Metal-binding</keyword>
<dbReference type="PANTHER" id="PTHR11771">
    <property type="entry name" value="LIPOXYGENASE"/>
    <property type="match status" value="1"/>
</dbReference>
<dbReference type="PROSITE" id="PS51393">
    <property type="entry name" value="LIPOXYGENASE_3"/>
    <property type="match status" value="1"/>
</dbReference>
<evidence type="ECO:0000259" key="8">
    <source>
        <dbReference type="PROSITE" id="PS51393"/>
    </source>
</evidence>
<dbReference type="SUPFAM" id="SSF49723">
    <property type="entry name" value="Lipase/lipooxygenase domain (PLAT/LH2 domain)"/>
    <property type="match status" value="1"/>
</dbReference>
<dbReference type="InterPro" id="IPR001024">
    <property type="entry name" value="PLAT/LH2_dom"/>
</dbReference>
<evidence type="ECO:0008006" key="11">
    <source>
        <dbReference type="Google" id="ProtNLM"/>
    </source>
</evidence>
<evidence type="ECO:0000259" key="7">
    <source>
        <dbReference type="PROSITE" id="PS50095"/>
    </source>
</evidence>
<dbReference type="InterPro" id="IPR020835">
    <property type="entry name" value="Catalase_sf"/>
</dbReference>
<dbReference type="Pfam" id="PF01477">
    <property type="entry name" value="PLAT"/>
    <property type="match status" value="1"/>
</dbReference>
<dbReference type="Gene3D" id="1.20.245.10">
    <property type="entry name" value="Lipoxygenase-1, Domain 5"/>
    <property type="match status" value="1"/>
</dbReference>
<evidence type="ECO:0000256" key="6">
    <source>
        <dbReference type="SAM" id="MobiDB-lite"/>
    </source>
</evidence>
<dbReference type="InterPro" id="IPR013819">
    <property type="entry name" value="LipOase_C"/>
</dbReference>
<organism evidence="9 10">
    <name type="scientific">Paralvinella palmiformis</name>
    <dbReference type="NCBI Taxonomy" id="53620"/>
    <lineage>
        <taxon>Eukaryota</taxon>
        <taxon>Metazoa</taxon>
        <taxon>Spiralia</taxon>
        <taxon>Lophotrochozoa</taxon>
        <taxon>Annelida</taxon>
        <taxon>Polychaeta</taxon>
        <taxon>Sedentaria</taxon>
        <taxon>Canalipalpata</taxon>
        <taxon>Terebellida</taxon>
        <taxon>Terebelliformia</taxon>
        <taxon>Alvinellidae</taxon>
        <taxon>Paralvinella</taxon>
    </lineage>
</organism>